<keyword evidence="11" id="KW-1185">Reference proteome</keyword>
<proteinExistence type="inferred from homology"/>
<comment type="catalytic activity">
    <reaction evidence="1 9">
        <text>D-alanyl-D-alanine + H2O = 2 D-alanine</text>
        <dbReference type="Rhea" id="RHEA:20661"/>
        <dbReference type="ChEBI" id="CHEBI:15377"/>
        <dbReference type="ChEBI" id="CHEBI:57416"/>
        <dbReference type="ChEBI" id="CHEBI:57822"/>
        <dbReference type="EC" id="3.4.13.22"/>
    </reaction>
</comment>
<evidence type="ECO:0000256" key="3">
    <source>
        <dbReference type="ARBA" id="ARBA00022723"/>
    </source>
</evidence>
<dbReference type="GO" id="GO:0008237">
    <property type="term" value="F:metallopeptidase activity"/>
    <property type="evidence" value="ECO:0007669"/>
    <property type="project" value="UniProtKB-KW"/>
</dbReference>
<dbReference type="SUPFAM" id="SSF55166">
    <property type="entry name" value="Hedgehog/DD-peptidase"/>
    <property type="match status" value="1"/>
</dbReference>
<feature type="binding site" evidence="9">
    <location>
        <position position="163"/>
    </location>
    <ligand>
        <name>Zn(2+)</name>
        <dbReference type="ChEBI" id="CHEBI:29105"/>
        <note>catalytic</note>
    </ligand>
</feature>
<evidence type="ECO:0000256" key="9">
    <source>
        <dbReference type="HAMAP-Rule" id="MF_01924"/>
    </source>
</evidence>
<dbReference type="InterPro" id="IPR009045">
    <property type="entry name" value="Zn_M74/Hedgehog-like"/>
</dbReference>
<protein>
    <recommendedName>
        <fullName evidence="9">D-alanyl-D-alanine dipeptidase</fullName>
        <shortName evidence="9">D-Ala-D-Ala dipeptidase</shortName>
        <ecNumber evidence="9">3.4.13.22</ecNumber>
    </recommendedName>
</protein>
<dbReference type="PIRSF" id="PIRSF026671">
    <property type="entry name" value="AA_dipeptidase"/>
    <property type="match status" value="1"/>
</dbReference>
<organism evidence="10 11">
    <name type="scientific">Gehongia tenuis</name>
    <dbReference type="NCBI Taxonomy" id="2763655"/>
    <lineage>
        <taxon>Bacteria</taxon>
        <taxon>Bacillati</taxon>
        <taxon>Bacillota</taxon>
        <taxon>Clostridia</taxon>
        <taxon>Christensenellales</taxon>
        <taxon>Christensenellaceae</taxon>
        <taxon>Gehongia</taxon>
    </lineage>
</organism>
<dbReference type="GO" id="GO:0006508">
    <property type="term" value="P:proteolysis"/>
    <property type="evidence" value="ECO:0007669"/>
    <property type="project" value="UniProtKB-KW"/>
</dbReference>
<feature type="site" description="Transition state stabilizer" evidence="9">
    <location>
        <position position="70"/>
    </location>
</feature>
<keyword evidence="6 9" id="KW-0224">Dipeptidase</keyword>
<dbReference type="Gene3D" id="3.30.1380.10">
    <property type="match status" value="1"/>
</dbReference>
<gene>
    <name evidence="10" type="ORF">H8696_02065</name>
</gene>
<dbReference type="HAMAP" id="MF_01924">
    <property type="entry name" value="A_A_dipeptidase"/>
    <property type="match status" value="1"/>
</dbReference>
<reference evidence="10" key="1">
    <citation type="submission" date="2020-08" db="EMBL/GenBank/DDBJ databases">
        <title>Genome public.</title>
        <authorList>
            <person name="Liu C."/>
            <person name="Sun Q."/>
        </authorList>
    </citation>
    <scope>NUCLEOTIDE SEQUENCE</scope>
    <source>
        <strain evidence="10">NSJ-53</strain>
    </source>
</reference>
<evidence type="ECO:0000313" key="11">
    <source>
        <dbReference type="Proteomes" id="UP000623172"/>
    </source>
</evidence>
<sequence>MRKYGLVNLRDLGEDFIFEIRYASPHNFSGRPVYPLDVPVLREETAAKLVLIHRRAKAAGCRIKIFDAYRPMSYHRLLYEAAPDKSFWADPARGSKHSRGAAVDATLTDLLGRELAMPSYFDEFSPRAARKGPCDPGIMENLDLLTGLMTGGGFRTISTEWWHFDDSDWENYPLSDYDLKEFM</sequence>
<comment type="caution">
    <text evidence="10">The sequence shown here is derived from an EMBL/GenBank/DDBJ whole genome shotgun (WGS) entry which is preliminary data.</text>
</comment>
<comment type="function">
    <text evidence="9">Catalyzes hydrolysis of the D-alanyl-D-alanine dipeptide.</text>
</comment>
<comment type="similarity">
    <text evidence="9">Belongs to the peptidase M15D family.</text>
</comment>
<dbReference type="GO" id="GO:0160237">
    <property type="term" value="F:D-Ala-D-Ala dipeptidase activity"/>
    <property type="evidence" value="ECO:0007669"/>
    <property type="project" value="UniProtKB-EC"/>
</dbReference>
<dbReference type="GO" id="GO:0008270">
    <property type="term" value="F:zinc ion binding"/>
    <property type="evidence" value="ECO:0007669"/>
    <property type="project" value="UniProtKB-UniRule"/>
</dbReference>
<keyword evidence="3 9" id="KW-0479">Metal-binding</keyword>
<keyword evidence="4 9" id="KW-0378">Hydrolase</keyword>
<dbReference type="InterPro" id="IPR000755">
    <property type="entry name" value="A_A_dipeptidase"/>
</dbReference>
<dbReference type="AlphaFoldDB" id="A0A926D2N0"/>
<keyword evidence="5 9" id="KW-0862">Zinc</keyword>
<feature type="binding site" evidence="9">
    <location>
        <position position="97"/>
    </location>
    <ligand>
        <name>Zn(2+)</name>
        <dbReference type="ChEBI" id="CHEBI:29105"/>
        <note>catalytic</note>
    </ligand>
</feature>
<keyword evidence="2 9" id="KW-0645">Protease</keyword>
<feature type="binding site" evidence="9">
    <location>
        <position position="104"/>
    </location>
    <ligand>
        <name>Zn(2+)</name>
        <dbReference type="ChEBI" id="CHEBI:29105"/>
        <note>catalytic</note>
    </ligand>
</feature>
<evidence type="ECO:0000256" key="1">
    <source>
        <dbReference type="ARBA" id="ARBA00001362"/>
    </source>
</evidence>
<name>A0A926D2N0_9FIRM</name>
<keyword evidence="7 9" id="KW-0482">Metalloprotease</keyword>
<evidence type="ECO:0000256" key="5">
    <source>
        <dbReference type="ARBA" id="ARBA00022833"/>
    </source>
</evidence>
<dbReference type="CDD" id="cd14840">
    <property type="entry name" value="D-Ala-D-Ala_dipeptidase_Aad"/>
    <property type="match status" value="1"/>
</dbReference>
<feature type="active site" description="Proton donor/acceptor" evidence="9">
    <location>
        <position position="160"/>
    </location>
</feature>
<evidence type="ECO:0000256" key="7">
    <source>
        <dbReference type="ARBA" id="ARBA00023049"/>
    </source>
</evidence>
<evidence type="ECO:0000256" key="8">
    <source>
        <dbReference type="ARBA" id="ARBA00023316"/>
    </source>
</evidence>
<dbReference type="Pfam" id="PF01427">
    <property type="entry name" value="Peptidase_M15"/>
    <property type="match status" value="1"/>
</dbReference>
<keyword evidence="8" id="KW-0961">Cell wall biogenesis/degradation</keyword>
<evidence type="ECO:0000256" key="2">
    <source>
        <dbReference type="ARBA" id="ARBA00022670"/>
    </source>
</evidence>
<accession>A0A926D2N0</accession>
<dbReference type="GO" id="GO:0071555">
    <property type="term" value="P:cell wall organization"/>
    <property type="evidence" value="ECO:0007669"/>
    <property type="project" value="UniProtKB-KW"/>
</dbReference>
<dbReference type="PANTHER" id="PTHR43126:SF1">
    <property type="entry name" value="D-ALANYL-D-ALANINE DIPEPTIDASE"/>
    <property type="match status" value="1"/>
</dbReference>
<comment type="cofactor">
    <cofactor evidence="9">
        <name>Zn(2+)</name>
        <dbReference type="ChEBI" id="CHEBI:29105"/>
    </cofactor>
    <text evidence="9">Binds 1 zinc ion per subunit.</text>
</comment>
<evidence type="ECO:0000313" key="10">
    <source>
        <dbReference type="EMBL" id="MBC8530633.1"/>
    </source>
</evidence>
<evidence type="ECO:0000256" key="6">
    <source>
        <dbReference type="ARBA" id="ARBA00022997"/>
    </source>
</evidence>
<dbReference type="PANTHER" id="PTHR43126">
    <property type="entry name" value="D-ALANYL-D-ALANINE DIPEPTIDASE"/>
    <property type="match status" value="1"/>
</dbReference>
<evidence type="ECO:0000256" key="4">
    <source>
        <dbReference type="ARBA" id="ARBA00022801"/>
    </source>
</evidence>
<dbReference type="RefSeq" id="WP_249314603.1">
    <property type="nucleotide sequence ID" value="NZ_JACRSR010000001.1"/>
</dbReference>
<dbReference type="EC" id="3.4.13.22" evidence="9"/>
<dbReference type="EMBL" id="JACRSR010000001">
    <property type="protein sequence ID" value="MBC8530633.1"/>
    <property type="molecule type" value="Genomic_DNA"/>
</dbReference>
<dbReference type="Proteomes" id="UP000623172">
    <property type="component" value="Unassembled WGS sequence"/>
</dbReference>